<protein>
    <submittedName>
        <fullName evidence="3">Uncharacterized protein LOC113503217 isoform X2</fullName>
    </submittedName>
</protein>
<name>A0A7E5WJN7_TRINI</name>
<keyword evidence="1" id="KW-0175">Coiled coil</keyword>
<evidence type="ECO:0000313" key="2">
    <source>
        <dbReference type="Proteomes" id="UP000322000"/>
    </source>
</evidence>
<dbReference type="RefSeq" id="XP_026740904.1">
    <property type="nucleotide sequence ID" value="XM_026885103.1"/>
</dbReference>
<accession>A0A7E5WJN7</accession>
<feature type="coiled-coil region" evidence="1">
    <location>
        <begin position="529"/>
        <end position="556"/>
    </location>
</feature>
<dbReference type="AlphaFoldDB" id="A0A7E5WJN7"/>
<organism evidence="2 3">
    <name type="scientific">Trichoplusia ni</name>
    <name type="common">Cabbage looper</name>
    <dbReference type="NCBI Taxonomy" id="7111"/>
    <lineage>
        <taxon>Eukaryota</taxon>
        <taxon>Metazoa</taxon>
        <taxon>Ecdysozoa</taxon>
        <taxon>Arthropoda</taxon>
        <taxon>Hexapoda</taxon>
        <taxon>Insecta</taxon>
        <taxon>Pterygota</taxon>
        <taxon>Neoptera</taxon>
        <taxon>Endopterygota</taxon>
        <taxon>Lepidoptera</taxon>
        <taxon>Glossata</taxon>
        <taxon>Ditrysia</taxon>
        <taxon>Noctuoidea</taxon>
        <taxon>Noctuidae</taxon>
        <taxon>Plusiinae</taxon>
        <taxon>Trichoplusia</taxon>
    </lineage>
</organism>
<dbReference type="GeneID" id="113503217"/>
<sequence length="1166" mass="138405">MAPLDLDGETLGAKRKNYNKLLKEAIANNETVPSFKLSENDVQNLFNVDLACHNRDVNYILDVFKCGDMLCVSRAISQSTWLITEQQYSNIINPEYIQKELYPHMCTKAYIKLHKNIRLNIKDELRAEQFYLQETKKTEAIKWLPYCSVTFIGNKIREHFDHINIRIWKRLCERSINIFEIVFEHSQRYKSHQYAHAVLFLLKVDLDKYLDLLEKDQILPKFNDKATHVIMKKSPQRVFDKFHVYMNSIDVATFSKYLKPEEIFTFLCTQINKDANSTLHVYRSLFDYDTLKHFVRRMPKDEQFDFVKKVFIVKQNADIPDDNLVEGTEAYFLRKMHNYGSSPSYLWYRFATFERAFEDITQMLDKGVSHWDKNHMLKVLVLCANNNMKHIYTLLDYYIETNKNESHSNKFHFTTEVLKGTSIYKYDEKTWNKLNELFNSMMIYDEGLINIHYNECLFRESIIIYKVIHDEKVPEVIENRFQFNTLQKYVTKLNEEQGEKVFRYLYDRLLGQFKPIKEEVDLLESVNQIKRILKLLKDWNKELQDYSNVLDKIKELIKIRETNSWKHDLSSIYNFKKSWRRLMFEESIVMHPSEAVCLNALKHDPRLLERYNNEIQELRVKDTIYMRKLLSKFRTFWSRTLAKNWAEAYLHDLIERNDQDSKKKASVRGLCTILTQEPFSDIVEKYKPAQAKIDWNTVDDHVLNIQRFVAKNMHRARPQPPPDSILAYAKGDYLQFALPSLIAIFYNLNISQSKIYIPKLLDAPVSIQKHGIRFAYRKLNDKDSSTVFLNCWKSSKNVSIRAIIFKFTHELLCKETHPDRAVALWELIEMFIDSLTFGEDKKIYELLAGVDKIPINVRANYLMKCYKFMNSLIVNAKETDRDQYIALRSNLIWHSRQIMERLCPNFVVDLIEEHVDDTFFESKGNGMHVYVATGIVPVLSAYVLCTKDENLQIQRYEQVLLPILNRALTMWEESRDGHFYIRSNFMNLINQIQTDLRDYAVENNMNIPLKMFMNIQTELHKSLSLTKNYVLLTRWKLMVALTVLVEKAYPDLKDWMNITKKNAPEFGKLCLQYLKEDVTTYMPCIYKLFSEALNQVISLLQDDEKKEIYDAFLSDEDFIQGYLLTIQMNGSLRNNEELKEKLLSHPSVEVKMHYYDQHQPNSRYLF</sequence>
<evidence type="ECO:0000313" key="3">
    <source>
        <dbReference type="RefSeq" id="XP_026740904.1"/>
    </source>
</evidence>
<evidence type="ECO:0000256" key="1">
    <source>
        <dbReference type="SAM" id="Coils"/>
    </source>
</evidence>
<keyword evidence="2" id="KW-1185">Reference proteome</keyword>
<dbReference type="Proteomes" id="UP000322000">
    <property type="component" value="Chromosome 18"/>
</dbReference>
<reference evidence="3" key="1">
    <citation type="submission" date="2025-08" db="UniProtKB">
        <authorList>
            <consortium name="RefSeq"/>
        </authorList>
    </citation>
    <scope>IDENTIFICATION</scope>
</reference>
<proteinExistence type="predicted"/>
<gene>
    <name evidence="3" type="primary">LOC113503217</name>
</gene>